<gene>
    <name evidence="11" type="ORF">D0469_00725</name>
</gene>
<evidence type="ECO:0000256" key="2">
    <source>
        <dbReference type="ARBA" id="ARBA00017703"/>
    </source>
</evidence>
<accession>A0A372LVS7</accession>
<feature type="domain" description="DNA polymerase III delta N-terminal" evidence="9">
    <location>
        <begin position="18"/>
        <end position="144"/>
    </location>
</feature>
<dbReference type="SUPFAM" id="SSF48019">
    <property type="entry name" value="post-AAA+ oligomerization domain-like"/>
    <property type="match status" value="1"/>
</dbReference>
<keyword evidence="12" id="KW-1185">Reference proteome</keyword>
<name>A0A372LVS7_9BACI</name>
<sequence length="340" mass="39184">MVLDVWKSIRKKQFAPVYLLYGTEAFLINETKQLLLEHVLNEEELDFNLSAIDLEETPIDIALEEVETLPFMGEKRLVFLQNASFLTAEKPKQKIDHNVKKLEDYLANPAPYSIIVITAPYEKLDERKKITKELKRKAVVVEAKKLTDQELKVWVRERAASSLVQIDEDAIDLMIGMAGTNLMLLTNEIDKIALYAEDSKRITAEIIEKLVAKSFEQNVFTLVDKVLQRNVAEAIRIYHELLRQNEEPIKILGLMASQVRTLYQVKEFTRLGYGQQKIAAALKIHPYRVKLANEKAGKFNEQELLELIHQFAEADYRMKTGQADKVLTLELLLLKFNRAQ</sequence>
<comment type="caution">
    <text evidence="11">The sequence shown here is derived from an EMBL/GenBank/DDBJ whole genome shotgun (WGS) entry which is preliminary data.</text>
</comment>
<keyword evidence="6" id="KW-0239">DNA-directed DNA polymerase</keyword>
<dbReference type="GO" id="GO:0003677">
    <property type="term" value="F:DNA binding"/>
    <property type="evidence" value="ECO:0007669"/>
    <property type="project" value="InterPro"/>
</dbReference>
<keyword evidence="5" id="KW-0235">DNA replication</keyword>
<comment type="catalytic activity">
    <reaction evidence="8">
        <text>DNA(n) + a 2'-deoxyribonucleoside 5'-triphosphate = DNA(n+1) + diphosphate</text>
        <dbReference type="Rhea" id="RHEA:22508"/>
        <dbReference type="Rhea" id="RHEA-COMP:17339"/>
        <dbReference type="Rhea" id="RHEA-COMP:17340"/>
        <dbReference type="ChEBI" id="CHEBI:33019"/>
        <dbReference type="ChEBI" id="CHEBI:61560"/>
        <dbReference type="ChEBI" id="CHEBI:173112"/>
        <dbReference type="EC" id="2.7.7.7"/>
    </reaction>
</comment>
<dbReference type="GO" id="GO:0009360">
    <property type="term" value="C:DNA polymerase III complex"/>
    <property type="evidence" value="ECO:0007669"/>
    <property type="project" value="InterPro"/>
</dbReference>
<feature type="domain" description="DNA polymerase III delta subunit-like C-terminal" evidence="10">
    <location>
        <begin position="216"/>
        <end position="336"/>
    </location>
</feature>
<dbReference type="EC" id="2.7.7.7" evidence="1"/>
<organism evidence="11 12">
    <name type="scientific">Peribacillus saganii</name>
    <dbReference type="NCBI Taxonomy" id="2303992"/>
    <lineage>
        <taxon>Bacteria</taxon>
        <taxon>Bacillati</taxon>
        <taxon>Bacillota</taxon>
        <taxon>Bacilli</taxon>
        <taxon>Bacillales</taxon>
        <taxon>Bacillaceae</taxon>
        <taxon>Peribacillus</taxon>
    </lineage>
</organism>
<dbReference type="PANTHER" id="PTHR34388">
    <property type="entry name" value="DNA POLYMERASE III SUBUNIT DELTA"/>
    <property type="match status" value="1"/>
</dbReference>
<evidence type="ECO:0000256" key="3">
    <source>
        <dbReference type="ARBA" id="ARBA00022679"/>
    </source>
</evidence>
<dbReference type="SUPFAM" id="SSF52540">
    <property type="entry name" value="P-loop containing nucleoside triphosphate hydrolases"/>
    <property type="match status" value="1"/>
</dbReference>
<evidence type="ECO:0000256" key="5">
    <source>
        <dbReference type="ARBA" id="ARBA00022705"/>
    </source>
</evidence>
<dbReference type="PANTHER" id="PTHR34388:SF1">
    <property type="entry name" value="DNA POLYMERASE III SUBUNIT DELTA"/>
    <property type="match status" value="1"/>
</dbReference>
<dbReference type="Gene3D" id="1.10.8.60">
    <property type="match status" value="1"/>
</dbReference>
<dbReference type="Pfam" id="PF21694">
    <property type="entry name" value="DNA_pol3_delta_C"/>
    <property type="match status" value="1"/>
</dbReference>
<dbReference type="RefSeq" id="WP_117324739.1">
    <property type="nucleotide sequence ID" value="NZ_QVTE01000001.1"/>
</dbReference>
<reference evidence="11 12" key="1">
    <citation type="submission" date="2018-08" db="EMBL/GenBank/DDBJ databases">
        <title>Bacillus chawlae sp. nov., Bacillus glennii sp. nov., and Bacillus saganii sp. nov. Isolated from the Vehicle Assembly Building at Kennedy Space Center where the Viking Spacecraft were Assembled.</title>
        <authorList>
            <person name="Seuylemezian A."/>
            <person name="Vaishampayan P."/>
        </authorList>
    </citation>
    <scope>NUCLEOTIDE SEQUENCE [LARGE SCALE GENOMIC DNA]</scope>
    <source>
        <strain evidence="11 12">V47-23a</strain>
    </source>
</reference>
<dbReference type="InterPro" id="IPR048466">
    <property type="entry name" value="DNA_pol3_delta-like_C"/>
</dbReference>
<evidence type="ECO:0000256" key="1">
    <source>
        <dbReference type="ARBA" id="ARBA00012417"/>
    </source>
</evidence>
<dbReference type="AlphaFoldDB" id="A0A372LVS7"/>
<evidence type="ECO:0000256" key="7">
    <source>
        <dbReference type="ARBA" id="ARBA00034754"/>
    </source>
</evidence>
<dbReference type="InterPro" id="IPR008921">
    <property type="entry name" value="DNA_pol3_clamp-load_cplx_C"/>
</dbReference>
<evidence type="ECO:0000256" key="4">
    <source>
        <dbReference type="ARBA" id="ARBA00022695"/>
    </source>
</evidence>
<keyword evidence="3" id="KW-0808">Transferase</keyword>
<proteinExistence type="inferred from homology"/>
<dbReference type="EMBL" id="QVTE01000001">
    <property type="protein sequence ID" value="RFU71664.1"/>
    <property type="molecule type" value="Genomic_DNA"/>
</dbReference>
<dbReference type="GO" id="GO:0003887">
    <property type="term" value="F:DNA-directed DNA polymerase activity"/>
    <property type="evidence" value="ECO:0007669"/>
    <property type="project" value="UniProtKB-KW"/>
</dbReference>
<evidence type="ECO:0000259" key="10">
    <source>
        <dbReference type="Pfam" id="PF21694"/>
    </source>
</evidence>
<dbReference type="Proteomes" id="UP000264541">
    <property type="component" value="Unassembled WGS sequence"/>
</dbReference>
<dbReference type="Gene3D" id="3.40.50.300">
    <property type="entry name" value="P-loop containing nucleotide triphosphate hydrolases"/>
    <property type="match status" value="1"/>
</dbReference>
<evidence type="ECO:0000256" key="8">
    <source>
        <dbReference type="ARBA" id="ARBA00049244"/>
    </source>
</evidence>
<dbReference type="GO" id="GO:0006261">
    <property type="term" value="P:DNA-templated DNA replication"/>
    <property type="evidence" value="ECO:0007669"/>
    <property type="project" value="TreeGrafter"/>
</dbReference>
<dbReference type="InterPro" id="IPR005790">
    <property type="entry name" value="DNA_polIII_delta"/>
</dbReference>
<evidence type="ECO:0000313" key="11">
    <source>
        <dbReference type="EMBL" id="RFU71664.1"/>
    </source>
</evidence>
<dbReference type="InterPro" id="IPR027417">
    <property type="entry name" value="P-loop_NTPase"/>
</dbReference>
<evidence type="ECO:0000259" key="9">
    <source>
        <dbReference type="Pfam" id="PF06144"/>
    </source>
</evidence>
<evidence type="ECO:0000256" key="6">
    <source>
        <dbReference type="ARBA" id="ARBA00022932"/>
    </source>
</evidence>
<evidence type="ECO:0000313" key="12">
    <source>
        <dbReference type="Proteomes" id="UP000264541"/>
    </source>
</evidence>
<protein>
    <recommendedName>
        <fullName evidence="2">DNA polymerase III subunit delta</fullName>
        <ecNumber evidence="1">2.7.7.7</ecNumber>
    </recommendedName>
</protein>
<dbReference type="InterPro" id="IPR010372">
    <property type="entry name" value="DNA_pol3_delta_N"/>
</dbReference>
<comment type="similarity">
    <text evidence="7">Belongs to the DNA polymerase HolA subunit family.</text>
</comment>
<dbReference type="NCBIfam" id="TIGR01128">
    <property type="entry name" value="holA"/>
    <property type="match status" value="1"/>
</dbReference>
<dbReference type="OrthoDB" id="9775929at2"/>
<keyword evidence="4" id="KW-0548">Nucleotidyltransferase</keyword>
<dbReference type="Gene3D" id="1.20.272.10">
    <property type="match status" value="1"/>
</dbReference>
<dbReference type="Pfam" id="PF06144">
    <property type="entry name" value="DNA_pol3_delta"/>
    <property type="match status" value="1"/>
</dbReference>